<evidence type="ECO:0000313" key="2">
    <source>
        <dbReference type="EMBL" id="CAB4787786.1"/>
    </source>
</evidence>
<dbReference type="Gene3D" id="3.90.550.10">
    <property type="entry name" value="Spore Coat Polysaccharide Biosynthesis Protein SpsA, Chain A"/>
    <property type="match status" value="1"/>
</dbReference>
<organism evidence="2">
    <name type="scientific">freshwater metagenome</name>
    <dbReference type="NCBI Taxonomy" id="449393"/>
    <lineage>
        <taxon>unclassified sequences</taxon>
        <taxon>metagenomes</taxon>
        <taxon>ecological metagenomes</taxon>
    </lineage>
</organism>
<dbReference type="PANTHER" id="PTHR22916:SF3">
    <property type="entry name" value="UDP-GLCNAC:BETAGAL BETA-1,3-N-ACETYLGLUCOSAMINYLTRANSFERASE-LIKE PROTEIN 1"/>
    <property type="match status" value="1"/>
</dbReference>
<dbReference type="InterPro" id="IPR001173">
    <property type="entry name" value="Glyco_trans_2-like"/>
</dbReference>
<dbReference type="InterPro" id="IPR029044">
    <property type="entry name" value="Nucleotide-diphossugar_trans"/>
</dbReference>
<dbReference type="GO" id="GO:0016758">
    <property type="term" value="F:hexosyltransferase activity"/>
    <property type="evidence" value="ECO:0007669"/>
    <property type="project" value="UniProtKB-ARBA"/>
</dbReference>
<accession>A0A6J6WXC3</accession>
<dbReference type="PANTHER" id="PTHR22916">
    <property type="entry name" value="GLYCOSYLTRANSFERASE"/>
    <property type="match status" value="1"/>
</dbReference>
<sequence length="309" mass="35269">MMLNSNHQRDEIPTVSVIIPTYNHAKYLSGALQSVINQSFTNWEAVIINNYSDDDTVEIVAKFNEPRFTLFNFRNEGVIAASRNEGLRHAKAPIIAFLDSDDIWYTDKLNRCLEEFKNGVDIVCHGENWVSTDSPPRAMFYGPVNRASHKNLLFRGNCISTSATLLRKDLLNQLGGFDEDQTFVTAEDYELWMRLSLSNSKIVFVDQLLGEYRRHDQNASSSVTRHLAAEIAVINVHIKFESTSLFNKFRARHRRAKAIYSAGRTEMRGGRNGLAILFFRQAILQSPFFLRTYVATILAMRNHLLGKSK</sequence>
<dbReference type="AlphaFoldDB" id="A0A6J6WXC3"/>
<gene>
    <name evidence="2" type="ORF">UFOPK2975_00330</name>
</gene>
<reference evidence="2" key="1">
    <citation type="submission" date="2020-05" db="EMBL/GenBank/DDBJ databases">
        <authorList>
            <person name="Chiriac C."/>
            <person name="Salcher M."/>
            <person name="Ghai R."/>
            <person name="Kavagutti S V."/>
        </authorList>
    </citation>
    <scope>NUCLEOTIDE SEQUENCE</scope>
</reference>
<evidence type="ECO:0000259" key="1">
    <source>
        <dbReference type="Pfam" id="PF00535"/>
    </source>
</evidence>
<proteinExistence type="predicted"/>
<dbReference type="Pfam" id="PF00535">
    <property type="entry name" value="Glycos_transf_2"/>
    <property type="match status" value="1"/>
</dbReference>
<name>A0A6J6WXC3_9ZZZZ</name>
<protein>
    <submittedName>
        <fullName evidence="2">Unannotated protein</fullName>
    </submittedName>
</protein>
<dbReference type="EMBL" id="CAFAAG010000013">
    <property type="protein sequence ID" value="CAB4787786.1"/>
    <property type="molecule type" value="Genomic_DNA"/>
</dbReference>
<feature type="domain" description="Glycosyltransferase 2-like" evidence="1">
    <location>
        <begin position="16"/>
        <end position="139"/>
    </location>
</feature>
<dbReference type="SUPFAM" id="SSF53448">
    <property type="entry name" value="Nucleotide-diphospho-sugar transferases"/>
    <property type="match status" value="1"/>
</dbReference>